<gene>
    <name evidence="2" type="ORF">ABT272_15335</name>
</gene>
<reference evidence="2 3" key="1">
    <citation type="submission" date="2024-06" db="EMBL/GenBank/DDBJ databases">
        <title>The Natural Products Discovery Center: Release of the First 8490 Sequenced Strains for Exploring Actinobacteria Biosynthetic Diversity.</title>
        <authorList>
            <person name="Kalkreuter E."/>
            <person name="Kautsar S.A."/>
            <person name="Yang D."/>
            <person name="Bader C.D."/>
            <person name="Teijaro C.N."/>
            <person name="Fluegel L."/>
            <person name="Davis C.M."/>
            <person name="Simpson J.R."/>
            <person name="Lauterbach L."/>
            <person name="Steele A.D."/>
            <person name="Gui C."/>
            <person name="Meng S."/>
            <person name="Li G."/>
            <person name="Viehrig K."/>
            <person name="Ye F."/>
            <person name="Su P."/>
            <person name="Kiefer A.F."/>
            <person name="Nichols A."/>
            <person name="Cepeda A.J."/>
            <person name="Yan W."/>
            <person name="Fan B."/>
            <person name="Jiang Y."/>
            <person name="Adhikari A."/>
            <person name="Zheng C.-J."/>
            <person name="Schuster L."/>
            <person name="Cowan T.M."/>
            <person name="Smanski M.J."/>
            <person name="Chevrette M.G."/>
            <person name="De Carvalho L.P.S."/>
            <person name="Shen B."/>
        </authorList>
    </citation>
    <scope>NUCLEOTIDE SEQUENCE [LARGE SCALE GENOMIC DNA]</scope>
    <source>
        <strain evidence="2 3">NPDC001166</strain>
    </source>
</reference>
<evidence type="ECO:0000256" key="1">
    <source>
        <dbReference type="SAM" id="MobiDB-lite"/>
    </source>
</evidence>
<comment type="caution">
    <text evidence="2">The sequence shown here is derived from an EMBL/GenBank/DDBJ whole genome shotgun (WGS) entry which is preliminary data.</text>
</comment>
<protein>
    <submittedName>
        <fullName evidence="2">Uncharacterized protein</fullName>
    </submittedName>
</protein>
<organism evidence="2 3">
    <name type="scientific">Streptomyces sp. 900105245</name>
    <dbReference type="NCBI Taxonomy" id="3154379"/>
    <lineage>
        <taxon>Bacteria</taxon>
        <taxon>Bacillati</taxon>
        <taxon>Actinomycetota</taxon>
        <taxon>Actinomycetes</taxon>
        <taxon>Kitasatosporales</taxon>
        <taxon>Streptomycetaceae</taxon>
        <taxon>Streptomyces</taxon>
    </lineage>
</organism>
<dbReference type="RefSeq" id="WP_352063658.1">
    <property type="nucleotide sequence ID" value="NZ_JBEPAZ010000011.1"/>
</dbReference>
<sequence length="158" mass="17139">MSRFDRRRHAGGPHPAHDTTRRSDPPRGRLSAFELSAGEYRALVRVIEHAQARLALAGAGDTDTIRNASGAELLPSLRARADAARDRGADGVPMLATEIRHLEAAVVNLESYGGHEAALCEGYTLLEECEDRQHRARSAHMTDGILTLDQRTPPAASL</sequence>
<feature type="region of interest" description="Disordered" evidence="1">
    <location>
        <begin position="1"/>
        <end position="28"/>
    </location>
</feature>
<proteinExistence type="predicted"/>
<name>A0ABV1U5W4_9ACTN</name>
<feature type="compositionally biased region" description="Basic residues" evidence="1">
    <location>
        <begin position="1"/>
        <end position="11"/>
    </location>
</feature>
<dbReference type="Proteomes" id="UP001470023">
    <property type="component" value="Unassembled WGS sequence"/>
</dbReference>
<feature type="compositionally biased region" description="Basic and acidic residues" evidence="1">
    <location>
        <begin position="15"/>
        <end position="27"/>
    </location>
</feature>
<dbReference type="EMBL" id="JBEPAZ010000011">
    <property type="protein sequence ID" value="MER6429106.1"/>
    <property type="molecule type" value="Genomic_DNA"/>
</dbReference>
<accession>A0ABV1U5W4</accession>
<keyword evidence="3" id="KW-1185">Reference proteome</keyword>
<evidence type="ECO:0000313" key="2">
    <source>
        <dbReference type="EMBL" id="MER6429106.1"/>
    </source>
</evidence>
<evidence type="ECO:0000313" key="3">
    <source>
        <dbReference type="Proteomes" id="UP001470023"/>
    </source>
</evidence>